<sequence length="351" mass="38073">MPPIIEEFTNASPPTMSWVGHMGRHPDWLKSGLQSVAQGPMFTAWMDAILKSGAKKGGVHLKTSNPTDNDEVAASNDLMAVTARRLEARAATRAAAEIPNELRDHSDGVGERRGPSGSASHTGAINTDPSPFDLEDSGDDSCDEGFQARKIIQEDLFKKYQGNIGVDPHHAVFPHPTDVNRYVILTPGNVASWARAIHTKEIGVSLTCPPARMKYYTRKGARGSERSPQRQTPQGPASSAGQMTPEMVVTMMDLYHQRAGQKRAHSPGLEASPLGVGGSDEALVDYLTFVGVPDKEETVDLLKQSGVDHYQMFAEGFMSAEELQGLGLKVGILAKLRRNVGRYERSLTSGR</sequence>
<evidence type="ECO:0000256" key="1">
    <source>
        <dbReference type="SAM" id="MobiDB-lite"/>
    </source>
</evidence>
<protein>
    <submittedName>
        <fullName evidence="2">Uncharacterized protein</fullName>
    </submittedName>
</protein>
<feature type="compositionally biased region" description="Basic and acidic residues" evidence="1">
    <location>
        <begin position="100"/>
        <end position="114"/>
    </location>
</feature>
<gene>
    <name evidence="2" type="ORF">PGTUg99_008067</name>
</gene>
<reference evidence="2 3" key="1">
    <citation type="submission" date="2019-05" db="EMBL/GenBank/DDBJ databases">
        <title>Emergence of the Ug99 lineage of the wheat stem rust pathogen through somatic hybridization.</title>
        <authorList>
            <person name="Li F."/>
            <person name="Upadhyaya N.M."/>
            <person name="Sperschneider J."/>
            <person name="Matny O."/>
            <person name="Nguyen-Phuc H."/>
            <person name="Mago R."/>
            <person name="Raley C."/>
            <person name="Miller M.E."/>
            <person name="Silverstein K.A.T."/>
            <person name="Henningsen E."/>
            <person name="Hirsch C.D."/>
            <person name="Visser B."/>
            <person name="Pretorius Z.A."/>
            <person name="Steffenson B.J."/>
            <person name="Schwessinger B."/>
            <person name="Dodds P.N."/>
            <person name="Figueroa M."/>
        </authorList>
    </citation>
    <scope>NUCLEOTIDE SEQUENCE [LARGE SCALE GENOMIC DNA]</scope>
    <source>
        <strain evidence="2 3">Ug99</strain>
    </source>
</reference>
<organism evidence="2 3">
    <name type="scientific">Puccinia graminis f. sp. tritici</name>
    <dbReference type="NCBI Taxonomy" id="56615"/>
    <lineage>
        <taxon>Eukaryota</taxon>
        <taxon>Fungi</taxon>
        <taxon>Dikarya</taxon>
        <taxon>Basidiomycota</taxon>
        <taxon>Pucciniomycotina</taxon>
        <taxon>Pucciniomycetes</taxon>
        <taxon>Pucciniales</taxon>
        <taxon>Pucciniaceae</taxon>
        <taxon>Puccinia</taxon>
    </lineage>
</organism>
<name>A0A5B0P2G3_PUCGR</name>
<proteinExistence type="predicted"/>
<feature type="region of interest" description="Disordered" evidence="1">
    <location>
        <begin position="96"/>
        <end position="139"/>
    </location>
</feature>
<evidence type="ECO:0000313" key="3">
    <source>
        <dbReference type="Proteomes" id="UP000325313"/>
    </source>
</evidence>
<evidence type="ECO:0000313" key="2">
    <source>
        <dbReference type="EMBL" id="KAA1095601.1"/>
    </source>
</evidence>
<dbReference type="AlphaFoldDB" id="A0A5B0P2G3"/>
<comment type="caution">
    <text evidence="2">The sequence shown here is derived from an EMBL/GenBank/DDBJ whole genome shotgun (WGS) entry which is preliminary data.</text>
</comment>
<feature type="compositionally biased region" description="Polar residues" evidence="1">
    <location>
        <begin position="117"/>
        <end position="129"/>
    </location>
</feature>
<accession>A0A5B0P2G3</accession>
<dbReference type="Proteomes" id="UP000325313">
    <property type="component" value="Unassembled WGS sequence"/>
</dbReference>
<feature type="compositionally biased region" description="Polar residues" evidence="1">
    <location>
        <begin position="229"/>
        <end position="242"/>
    </location>
</feature>
<feature type="region of interest" description="Disordered" evidence="1">
    <location>
        <begin position="218"/>
        <end position="243"/>
    </location>
</feature>
<dbReference type="EMBL" id="VDEP01000371">
    <property type="protein sequence ID" value="KAA1095601.1"/>
    <property type="molecule type" value="Genomic_DNA"/>
</dbReference>